<dbReference type="Proteomes" id="UP000236742">
    <property type="component" value="Unassembled WGS sequence"/>
</dbReference>
<evidence type="ECO:0000313" key="3">
    <source>
        <dbReference type="Proteomes" id="UP000236742"/>
    </source>
</evidence>
<feature type="signal peptide" evidence="1">
    <location>
        <begin position="1"/>
        <end position="22"/>
    </location>
</feature>
<dbReference type="InterPro" id="IPR006311">
    <property type="entry name" value="TAT_signal"/>
</dbReference>
<dbReference type="PROSITE" id="PS51318">
    <property type="entry name" value="TAT"/>
    <property type="match status" value="1"/>
</dbReference>
<dbReference type="AlphaFoldDB" id="A0A1H5VFH8"/>
<keyword evidence="3" id="KW-1185">Reference proteome</keyword>
<evidence type="ECO:0000313" key="2">
    <source>
        <dbReference type="EMBL" id="SEF86023.1"/>
    </source>
</evidence>
<accession>A0A1H5VFH8</accession>
<proteinExistence type="predicted"/>
<dbReference type="EMBL" id="FNVD01000006">
    <property type="protein sequence ID" value="SEF86023.1"/>
    <property type="molecule type" value="Genomic_DNA"/>
</dbReference>
<dbReference type="InterPro" id="IPR019546">
    <property type="entry name" value="TAT_signal_bac_arc"/>
</dbReference>
<dbReference type="Pfam" id="PF10518">
    <property type="entry name" value="TAT_signal"/>
    <property type="match status" value="1"/>
</dbReference>
<feature type="chain" id="PRO_5009287197" evidence="1">
    <location>
        <begin position="23"/>
        <end position="41"/>
    </location>
</feature>
<evidence type="ECO:0000256" key="1">
    <source>
        <dbReference type="SAM" id="SignalP"/>
    </source>
</evidence>
<protein>
    <submittedName>
        <fullName evidence="2">Nitrate reductase NapA</fullName>
    </submittedName>
</protein>
<dbReference type="NCBIfam" id="TIGR01409">
    <property type="entry name" value="TAT_signal_seq"/>
    <property type="match status" value="1"/>
</dbReference>
<keyword evidence="1" id="KW-0732">Signal</keyword>
<gene>
    <name evidence="2" type="ORF">SAMN05421751_1069</name>
</gene>
<organism evidence="2 3">
    <name type="scientific">Jhaorihella thermophila</name>
    <dbReference type="NCBI Taxonomy" id="488547"/>
    <lineage>
        <taxon>Bacteria</taxon>
        <taxon>Pseudomonadati</taxon>
        <taxon>Pseudomonadota</taxon>
        <taxon>Alphaproteobacteria</taxon>
        <taxon>Rhodobacterales</taxon>
        <taxon>Paracoccaceae</taxon>
        <taxon>Jhaorihella</taxon>
    </lineage>
</organism>
<sequence>MTLSTSRRSFLKATAAAATASAAGITLPNGANAQLSAPDIR</sequence>
<reference evidence="3" key="1">
    <citation type="submission" date="2016-10" db="EMBL/GenBank/DDBJ databases">
        <authorList>
            <person name="Varghese N."/>
            <person name="Submissions S."/>
        </authorList>
    </citation>
    <scope>NUCLEOTIDE SEQUENCE [LARGE SCALE GENOMIC DNA]</scope>
    <source>
        <strain evidence="3">DSM 23413</strain>
    </source>
</reference>
<name>A0A1H5VFH8_9RHOB</name>